<accession>A0A4P2VH54</accession>
<dbReference type="Gene3D" id="3.40.50.720">
    <property type="entry name" value="NAD(P)-binding Rossmann-like Domain"/>
    <property type="match status" value="1"/>
</dbReference>
<proteinExistence type="predicted"/>
<dbReference type="SUPFAM" id="SSF51735">
    <property type="entry name" value="NAD(P)-binding Rossmann-fold domains"/>
    <property type="match status" value="1"/>
</dbReference>
<dbReference type="EMBL" id="AP019368">
    <property type="protein sequence ID" value="BBH52273.1"/>
    <property type="molecule type" value="Genomic_DNA"/>
</dbReference>
<dbReference type="InterPro" id="IPR036291">
    <property type="entry name" value="NAD(P)-bd_dom_sf"/>
</dbReference>
<gene>
    <name evidence="1" type="ORF">JCM31447_07140</name>
</gene>
<dbReference type="AlphaFoldDB" id="A0A4P2VH54"/>
<dbReference type="Proteomes" id="UP000291236">
    <property type="component" value="Chromosome"/>
</dbReference>
<protein>
    <submittedName>
        <fullName evidence="1">Uncharacterized protein</fullName>
    </submittedName>
</protein>
<keyword evidence="2" id="KW-1185">Reference proteome</keyword>
<dbReference type="RefSeq" id="WP_130606589.1">
    <property type="nucleotide sequence ID" value="NZ_AP019368.1"/>
</dbReference>
<evidence type="ECO:0000313" key="1">
    <source>
        <dbReference type="EMBL" id="BBH52273.1"/>
    </source>
</evidence>
<sequence>MFIIGRNNDNIFKKEYFLSQDIASEDFLEKIKIAYKNVRHFDLIIHCASPYGESEVPNTKEMDDFYRVNVLAFWNLITYFIEDKKLIAHCLVVSIGSTAALKKVDHFNPASILAKNSFMQCFDIFQDSFLALGIKFCHIVLGSLGQDLILHSDIMKCIYFLSSMSSGCFPSRIIIKSKAEFS</sequence>
<dbReference type="KEGG" id="sbf:JCM31447_07140"/>
<reference evidence="1 2" key="1">
    <citation type="submission" date="2018-12" db="EMBL/GenBank/DDBJ databases">
        <title>Rubrispira sanarue gen. nov., sp., nov., a member of the order Silvanigrellales, isolated from a brackish lake in Hamamatsu Japan.</title>
        <authorList>
            <person name="Maejima Y."/>
            <person name="Iino T."/>
            <person name="Muraguchi Y."/>
            <person name="Fukuda K."/>
            <person name="Nojiri H."/>
            <person name="Ohkuma M."/>
            <person name="Moriuchi R."/>
            <person name="Dohra H."/>
            <person name="Kimbara K."/>
            <person name="Shintani M."/>
        </authorList>
    </citation>
    <scope>NUCLEOTIDE SEQUENCE [LARGE SCALE GENOMIC DNA]</scope>
    <source>
        <strain evidence="1 2">RF1110005</strain>
    </source>
</reference>
<evidence type="ECO:0000313" key="2">
    <source>
        <dbReference type="Proteomes" id="UP000291236"/>
    </source>
</evidence>
<organism evidence="1 2">
    <name type="scientific">Fluviispira sanaruensis</name>
    <dbReference type="NCBI Taxonomy" id="2493639"/>
    <lineage>
        <taxon>Bacteria</taxon>
        <taxon>Pseudomonadati</taxon>
        <taxon>Bdellovibrionota</taxon>
        <taxon>Oligoflexia</taxon>
        <taxon>Silvanigrellales</taxon>
        <taxon>Silvanigrellaceae</taxon>
        <taxon>Fluviispira</taxon>
    </lineage>
</organism>
<name>A0A4P2VH54_FLUSA</name>